<gene>
    <name evidence="6" type="primary">maf</name>
    <name evidence="6" type="ORF">ISN26_03400</name>
</gene>
<dbReference type="GO" id="GO:0047429">
    <property type="term" value="F:nucleoside triphosphate diphosphatase activity"/>
    <property type="evidence" value="ECO:0007669"/>
    <property type="project" value="InterPro"/>
</dbReference>
<dbReference type="PANTHER" id="PTHR43213">
    <property type="entry name" value="BIFUNCTIONAL DTTP/UTP PYROPHOSPHATASE/METHYLTRANSFERASE PROTEIN-RELATED"/>
    <property type="match status" value="1"/>
</dbReference>
<keyword evidence="7" id="KW-1185">Reference proteome</keyword>
<dbReference type="HAMAP" id="MF_00528">
    <property type="entry name" value="Maf"/>
    <property type="match status" value="1"/>
</dbReference>
<proteinExistence type="inferred from homology"/>
<feature type="site" description="Important for substrate specificity" evidence="5">
    <location>
        <position position="72"/>
    </location>
</feature>
<dbReference type="AlphaFoldDB" id="A0A930UCM5"/>
<accession>A0A930UCM5</accession>
<evidence type="ECO:0000313" key="6">
    <source>
        <dbReference type="EMBL" id="MBF2735118.1"/>
    </source>
</evidence>
<reference evidence="6" key="1">
    <citation type="submission" date="2020-10" db="EMBL/GenBank/DDBJ databases">
        <title>An improved Amphimedon queenslandica hologenome assembly reveals how three proteobacterial symbionts can extend the metabolic phenotypic of their marine sponge host.</title>
        <authorList>
            <person name="Degnan B."/>
            <person name="Degnan S."/>
            <person name="Xiang X."/>
        </authorList>
    </citation>
    <scope>NUCLEOTIDE SEQUENCE</scope>
    <source>
        <strain evidence="6">AqS2</strain>
    </source>
</reference>
<comment type="caution">
    <text evidence="6">The sequence shown here is derived from an EMBL/GenBank/DDBJ whole genome shotgun (WGS) entry which is preliminary data.</text>
</comment>
<comment type="caution">
    <text evidence="5">Lacks conserved residue(s) required for the propagation of feature annotation.</text>
</comment>
<name>A0A930UCM5_9GAMM</name>
<organism evidence="6 7">
    <name type="scientific">Candidatus Amphirhobacter heronislandensis</name>
    <dbReference type="NCBI Taxonomy" id="1732024"/>
    <lineage>
        <taxon>Bacteria</taxon>
        <taxon>Pseudomonadati</taxon>
        <taxon>Pseudomonadota</taxon>
        <taxon>Gammaproteobacteria</taxon>
        <taxon>Candidatus Tethybacterales</taxon>
        <taxon>Candidatus Tethybacteraceae</taxon>
        <taxon>Candidatus Amphirhobacter</taxon>
    </lineage>
</organism>
<comment type="similarity">
    <text evidence="5">Belongs to the Maf family. YceF subfamily.</text>
</comment>
<dbReference type="EC" id="3.6.1.-" evidence="5"/>
<evidence type="ECO:0000256" key="5">
    <source>
        <dbReference type="HAMAP-Rule" id="MF_00528"/>
    </source>
</evidence>
<feature type="active site" description="Proton acceptor" evidence="5">
    <location>
        <position position="71"/>
    </location>
</feature>
<dbReference type="Pfam" id="PF02545">
    <property type="entry name" value="Maf"/>
    <property type="match status" value="1"/>
</dbReference>
<protein>
    <recommendedName>
        <fullName evidence="5">7-methyl-GTP pyrophosphatase</fullName>
        <shortName evidence="5">m(7)GTP pyrophosphatase</shortName>
        <ecNumber evidence="5">3.6.1.-</ecNumber>
    </recommendedName>
</protein>
<sequence length="193" mass="20756">MPQDQIILASTSVFRRRSLRMLGVKFGTMAPAVDETPRPHEGPRALARRLARAKALAVAARRPRAIVIGGDQTLAANGRIYGKPGSRAAAVRMLNELSGQRGIFYSAICVARAGELREACVPTTVVWRRLTPRQIRNYVAREPSFASAGGAQLEKLGIALLESMRSDDPSAVIGLPLIELGTILASFGRGVLD</sequence>
<evidence type="ECO:0000313" key="7">
    <source>
        <dbReference type="Proteomes" id="UP000604381"/>
    </source>
</evidence>
<dbReference type="PANTHER" id="PTHR43213:SF10">
    <property type="entry name" value="7-METHYL-GTP PYROPHOSPHATASE"/>
    <property type="match status" value="1"/>
</dbReference>
<comment type="function">
    <text evidence="5">Nucleoside triphosphate pyrophosphatase that hydrolyzes 7-methyl-GTP (m(7)GTP). May have a dual role in cell division arrest and in preventing the incorporation of modified nucleotides into cellular nucleic acids.</text>
</comment>
<dbReference type="EMBL" id="JADHEI010000033">
    <property type="protein sequence ID" value="MBF2735118.1"/>
    <property type="molecule type" value="Genomic_DNA"/>
</dbReference>
<dbReference type="InterPro" id="IPR003697">
    <property type="entry name" value="Maf-like"/>
</dbReference>
<dbReference type="InterPro" id="IPR029001">
    <property type="entry name" value="ITPase-like_fam"/>
</dbReference>
<feature type="site" description="Important for substrate specificity" evidence="5">
    <location>
        <position position="154"/>
    </location>
</feature>
<dbReference type="PIRSF" id="PIRSF006305">
    <property type="entry name" value="Maf"/>
    <property type="match status" value="1"/>
</dbReference>
<keyword evidence="3 5" id="KW-0378">Hydrolase</keyword>
<dbReference type="GO" id="GO:0009117">
    <property type="term" value="P:nucleotide metabolic process"/>
    <property type="evidence" value="ECO:0007669"/>
    <property type="project" value="UniProtKB-KW"/>
</dbReference>
<comment type="cofactor">
    <cofactor evidence="5">
        <name>a divalent metal cation</name>
        <dbReference type="ChEBI" id="CHEBI:60240"/>
    </cofactor>
</comment>
<comment type="catalytic activity">
    <reaction evidence="5">
        <text>N(7)-methyl-GTP + H2O = N(7)-methyl-GMP + diphosphate + H(+)</text>
        <dbReference type="Rhea" id="RHEA:58744"/>
        <dbReference type="ChEBI" id="CHEBI:15377"/>
        <dbReference type="ChEBI" id="CHEBI:15378"/>
        <dbReference type="ChEBI" id="CHEBI:33019"/>
        <dbReference type="ChEBI" id="CHEBI:58285"/>
        <dbReference type="ChEBI" id="CHEBI:87133"/>
    </reaction>
</comment>
<feature type="site" description="Important for substrate specificity" evidence="5">
    <location>
        <position position="14"/>
    </location>
</feature>
<keyword evidence="4 5" id="KW-0546">Nucleotide metabolism</keyword>
<evidence type="ECO:0000256" key="4">
    <source>
        <dbReference type="ARBA" id="ARBA00023080"/>
    </source>
</evidence>
<dbReference type="NCBIfam" id="TIGR00172">
    <property type="entry name" value="maf"/>
    <property type="match status" value="1"/>
</dbReference>
<comment type="subcellular location">
    <subcellularLocation>
        <location evidence="1 5">Cytoplasm</location>
    </subcellularLocation>
</comment>
<dbReference type="Gene3D" id="3.90.950.10">
    <property type="match status" value="1"/>
</dbReference>
<evidence type="ECO:0000256" key="2">
    <source>
        <dbReference type="ARBA" id="ARBA00022490"/>
    </source>
</evidence>
<dbReference type="GO" id="GO:0005737">
    <property type="term" value="C:cytoplasm"/>
    <property type="evidence" value="ECO:0007669"/>
    <property type="project" value="UniProtKB-SubCell"/>
</dbReference>
<evidence type="ECO:0000256" key="3">
    <source>
        <dbReference type="ARBA" id="ARBA00022801"/>
    </source>
</evidence>
<dbReference type="SUPFAM" id="SSF52972">
    <property type="entry name" value="ITPase-like"/>
    <property type="match status" value="1"/>
</dbReference>
<evidence type="ECO:0000256" key="1">
    <source>
        <dbReference type="ARBA" id="ARBA00004496"/>
    </source>
</evidence>
<keyword evidence="2 5" id="KW-0963">Cytoplasm</keyword>
<dbReference type="Proteomes" id="UP000604381">
    <property type="component" value="Unassembled WGS sequence"/>
</dbReference>